<accession>A0AAD9UQ22</accession>
<keyword evidence="2" id="KW-0540">Nuclease</keyword>
<keyword evidence="3" id="KW-1185">Reference proteome</keyword>
<comment type="caution">
    <text evidence="2">The sequence shown here is derived from an EMBL/GenBank/DDBJ whole genome shotgun (WGS) entry which is preliminary data.</text>
</comment>
<proteinExistence type="predicted"/>
<dbReference type="PANTHER" id="PTHR12121:SF34">
    <property type="entry name" value="PROTEIN ANGEL"/>
    <property type="match status" value="1"/>
</dbReference>
<dbReference type="InterPro" id="IPR005135">
    <property type="entry name" value="Endo/exonuclease/phosphatase"/>
</dbReference>
<reference evidence="2" key="1">
    <citation type="journal article" date="2023" name="Nat. Microbiol.">
        <title>Babesia duncani multi-omics identifies virulence factors and drug targets.</title>
        <authorList>
            <person name="Singh P."/>
            <person name="Lonardi S."/>
            <person name="Liang Q."/>
            <person name="Vydyam P."/>
            <person name="Khabirova E."/>
            <person name="Fang T."/>
            <person name="Gihaz S."/>
            <person name="Thekkiniath J."/>
            <person name="Munshi M."/>
            <person name="Abel S."/>
            <person name="Ciampossin L."/>
            <person name="Batugedara G."/>
            <person name="Gupta M."/>
            <person name="Lu X.M."/>
            <person name="Lenz T."/>
            <person name="Chakravarty S."/>
            <person name="Cornillot E."/>
            <person name="Hu Y."/>
            <person name="Ma W."/>
            <person name="Gonzalez L.M."/>
            <person name="Sanchez S."/>
            <person name="Estrada K."/>
            <person name="Sanchez-Flores A."/>
            <person name="Montero E."/>
            <person name="Harb O.S."/>
            <person name="Le Roch K.G."/>
            <person name="Mamoun C.B."/>
        </authorList>
    </citation>
    <scope>NUCLEOTIDE SEQUENCE</scope>
    <source>
        <strain evidence="2">WA1</strain>
    </source>
</reference>
<dbReference type="Gene3D" id="3.60.10.10">
    <property type="entry name" value="Endonuclease/exonuclease/phosphatase"/>
    <property type="match status" value="1"/>
</dbReference>
<evidence type="ECO:0000313" key="2">
    <source>
        <dbReference type="EMBL" id="KAK2197442.1"/>
    </source>
</evidence>
<dbReference type="InterPro" id="IPR050410">
    <property type="entry name" value="CCR4/nocturin_mRNA_transcr"/>
</dbReference>
<dbReference type="Pfam" id="PF03372">
    <property type="entry name" value="Exo_endo_phos"/>
    <property type="match status" value="1"/>
</dbReference>
<protein>
    <submittedName>
        <fullName evidence="2">Bifunctional Endonuclease-exonuclease-phosphatase superfamily/Endonuclease-exonuclease-phosphatase</fullName>
    </submittedName>
</protein>
<evidence type="ECO:0000259" key="1">
    <source>
        <dbReference type="Pfam" id="PF03372"/>
    </source>
</evidence>
<feature type="domain" description="Endonuclease/exonuclease/phosphatase" evidence="1">
    <location>
        <begin position="92"/>
        <end position="452"/>
    </location>
</feature>
<dbReference type="GO" id="GO:0004519">
    <property type="term" value="F:endonuclease activity"/>
    <property type="evidence" value="ECO:0007669"/>
    <property type="project" value="UniProtKB-KW"/>
</dbReference>
<keyword evidence="2" id="KW-0255">Endonuclease</keyword>
<dbReference type="InterPro" id="IPR036691">
    <property type="entry name" value="Endo/exonu/phosph_ase_sf"/>
</dbReference>
<dbReference type="AlphaFoldDB" id="A0AAD9UQ22"/>
<dbReference type="KEGG" id="bdw:94334740"/>
<sequence>MGGECKMLSYQDPKMVPPEETLKPSVLESLTLSPNSIVNREWTYNKTQNVGNLEHKNCKETLTFKPLTVMSFNGLARSLVDSKYENNDVDIMSWEQRKHEILAVVKSADCDIVCLQEIDKAELDDYFRAEFDILGYECLYKQKNGDRQDGVCILYRRLRFNLLYKQDVDFAACEPTFDTVQVALVAALEDLETKHVEGIPVSDIYIVSNTHLLFNKNRGDVKLSQLCNLLMAVKDMEKRCLNHLDTLQNQGLKPAIVMCGDFNFTPQSFLYHFLANGYISLNKADAKRISGQYLMYDQVYKTSGMGHYESGITVGNFKPNYLQDVHSCTSGDLEAVFEQVTSIEALRNEPEWLKDSKQSIDSYLELIKVIDDKRLLYCPFKLQSAYNYLDPNLQTDNEPAFTAFHGWQRGCIDYIWYTSNNLIVKAIYEMPSYHQVKLHGNLPNKSWPSSDHFSLVSCFKRL</sequence>
<evidence type="ECO:0000313" key="3">
    <source>
        <dbReference type="Proteomes" id="UP001214638"/>
    </source>
</evidence>
<dbReference type="RefSeq" id="XP_067804284.1">
    <property type="nucleotide sequence ID" value="XM_067945493.1"/>
</dbReference>
<gene>
    <name evidence="2" type="ORF">BdWA1_000442</name>
</gene>
<dbReference type="EMBL" id="JALLKP010000001">
    <property type="protein sequence ID" value="KAK2197442.1"/>
    <property type="molecule type" value="Genomic_DNA"/>
</dbReference>
<dbReference type="SUPFAM" id="SSF56219">
    <property type="entry name" value="DNase I-like"/>
    <property type="match status" value="1"/>
</dbReference>
<dbReference type="PANTHER" id="PTHR12121">
    <property type="entry name" value="CARBON CATABOLITE REPRESSOR PROTEIN 4"/>
    <property type="match status" value="1"/>
</dbReference>
<dbReference type="GeneID" id="94334740"/>
<keyword evidence="2" id="KW-0378">Hydrolase</keyword>
<dbReference type="Proteomes" id="UP001214638">
    <property type="component" value="Unassembled WGS sequence"/>
</dbReference>
<dbReference type="GO" id="GO:0000175">
    <property type="term" value="F:3'-5'-RNA exonuclease activity"/>
    <property type="evidence" value="ECO:0007669"/>
    <property type="project" value="TreeGrafter"/>
</dbReference>
<organism evidence="2 3">
    <name type="scientific">Babesia duncani</name>
    <dbReference type="NCBI Taxonomy" id="323732"/>
    <lineage>
        <taxon>Eukaryota</taxon>
        <taxon>Sar</taxon>
        <taxon>Alveolata</taxon>
        <taxon>Apicomplexa</taxon>
        <taxon>Aconoidasida</taxon>
        <taxon>Piroplasmida</taxon>
        <taxon>Babesiidae</taxon>
        <taxon>Babesia</taxon>
    </lineage>
</organism>
<name>A0AAD9UQ22_9APIC</name>